<organism evidence="5 6">
    <name type="scientific">Desulforamulus reducens (strain ATCC BAA-1160 / DSM 100696 / MI-1)</name>
    <name type="common">Desulfotomaculum reducens</name>
    <dbReference type="NCBI Taxonomy" id="349161"/>
    <lineage>
        <taxon>Bacteria</taxon>
        <taxon>Bacillati</taxon>
        <taxon>Bacillota</taxon>
        <taxon>Clostridia</taxon>
        <taxon>Eubacteriales</taxon>
        <taxon>Peptococcaceae</taxon>
        <taxon>Desulforamulus</taxon>
    </lineage>
</organism>
<dbReference type="PANTHER" id="PTHR43201:SF5">
    <property type="entry name" value="MEDIUM-CHAIN ACYL-COA LIGASE ACSF2, MITOCHONDRIAL"/>
    <property type="match status" value="1"/>
</dbReference>
<keyword evidence="6" id="KW-1185">Reference proteome</keyword>
<sequence length="516" mass="58898">MDIVGNKTLRDMWDELARIYSEKTVLIFEDRNGSISEYTYSQLNEEINKTANLFLDLGIQKDEKVAIQLHNCPEFLMCWFGLAKIGAVLVPLNTHYTQEECGYILKKCDVATVVIEEEFLPIYDRSRPNKDISIKNILLARSEKQIPGTINFKENKGKQPGELKELRPLSSDDVAEILFTSGTTSKPKGVVLTHCNLLYAGIFTSWQGAFRYDDRYLSIEPAFHVDFQLTALMPVLTVGATMIAVEKYSASRFWKQICKYKATITQAMPMMLRTMMLQPQQEWEKDHCIRQFFFFLALTNQEKDAFEERFNVRLFNSYGLTESLVGVIGDFPFGERKWPSIGRPGLSYEAKIVDEEGNEVPPNTIGEICIKGVPGRTIMKEYYKDAEATAKTLKPGGWMHTGDKGYVDESGWFYFVDRKVNMIKRSGENVSATEIENILMCHPKIAEAAVIGVPDPIRDQAVKAFIVFKEGEELSTEEILEYCRGRMAKFKVPSFIEIRTSFPRTCTCKVQKKMLS</sequence>
<dbReference type="InterPro" id="IPR025110">
    <property type="entry name" value="AMP-bd_C"/>
</dbReference>
<evidence type="ECO:0000256" key="2">
    <source>
        <dbReference type="ARBA" id="ARBA00022598"/>
    </source>
</evidence>
<dbReference type="Gene3D" id="3.30.300.30">
    <property type="match status" value="1"/>
</dbReference>
<dbReference type="PANTHER" id="PTHR43201">
    <property type="entry name" value="ACYL-COA SYNTHETASE"/>
    <property type="match status" value="1"/>
</dbReference>
<dbReference type="eggNOG" id="COG0318">
    <property type="taxonomic scope" value="Bacteria"/>
</dbReference>
<protein>
    <submittedName>
        <fullName evidence="5">AMP-dependent synthetase and ligase</fullName>
    </submittedName>
</protein>
<dbReference type="NCBIfam" id="NF005947">
    <property type="entry name" value="PRK08008.1"/>
    <property type="match status" value="1"/>
</dbReference>
<dbReference type="HOGENOM" id="CLU_000022_59_0_9"/>
<comment type="similarity">
    <text evidence="1">Belongs to the ATP-dependent AMP-binding enzyme family.</text>
</comment>
<feature type="domain" description="AMP-binding enzyme C-terminal" evidence="4">
    <location>
        <begin position="434"/>
        <end position="506"/>
    </location>
</feature>
<dbReference type="InterPro" id="IPR045851">
    <property type="entry name" value="AMP-bd_C_sf"/>
</dbReference>
<proteinExistence type="inferred from homology"/>
<dbReference type="EMBL" id="CP000612">
    <property type="protein sequence ID" value="ABO49118.1"/>
    <property type="molecule type" value="Genomic_DNA"/>
</dbReference>
<reference evidence="5 6" key="1">
    <citation type="submission" date="2007-03" db="EMBL/GenBank/DDBJ databases">
        <title>Complete sequence of Desulfotomaculum reducens MI-1.</title>
        <authorList>
            <consortium name="US DOE Joint Genome Institute"/>
            <person name="Copeland A."/>
            <person name="Lucas S."/>
            <person name="Lapidus A."/>
            <person name="Barry K."/>
            <person name="Detter J.C."/>
            <person name="Glavina del Rio T."/>
            <person name="Hammon N."/>
            <person name="Israni S."/>
            <person name="Dalin E."/>
            <person name="Tice H."/>
            <person name="Pitluck S."/>
            <person name="Sims D."/>
            <person name="Brettin T."/>
            <person name="Bruce D."/>
            <person name="Han C."/>
            <person name="Tapia R."/>
            <person name="Schmutz J."/>
            <person name="Larimer F."/>
            <person name="Land M."/>
            <person name="Hauser L."/>
            <person name="Kyrpides N."/>
            <person name="Kim E."/>
            <person name="Tebo B.M."/>
            <person name="Richardson P."/>
        </authorList>
    </citation>
    <scope>NUCLEOTIDE SEQUENCE [LARGE SCALE GENOMIC DNA]</scope>
    <source>
        <strain evidence="5 6">MI-1</strain>
    </source>
</reference>
<dbReference type="InterPro" id="IPR020845">
    <property type="entry name" value="AMP-binding_CS"/>
</dbReference>
<evidence type="ECO:0000313" key="5">
    <source>
        <dbReference type="EMBL" id="ABO49118.1"/>
    </source>
</evidence>
<dbReference type="AlphaFoldDB" id="A4J215"/>
<keyword evidence="2 5" id="KW-0436">Ligase</keyword>
<dbReference type="GO" id="GO:0006631">
    <property type="term" value="P:fatty acid metabolic process"/>
    <property type="evidence" value="ECO:0007669"/>
    <property type="project" value="TreeGrafter"/>
</dbReference>
<accession>A4J215</accession>
<dbReference type="GO" id="GO:0031956">
    <property type="term" value="F:medium-chain fatty acid-CoA ligase activity"/>
    <property type="evidence" value="ECO:0007669"/>
    <property type="project" value="TreeGrafter"/>
</dbReference>
<feature type="domain" description="AMP-dependent synthetase/ligase" evidence="3">
    <location>
        <begin position="17"/>
        <end position="383"/>
    </location>
</feature>
<dbReference type="PROSITE" id="PS00455">
    <property type="entry name" value="AMP_BINDING"/>
    <property type="match status" value="1"/>
</dbReference>
<dbReference type="STRING" id="349161.Dred_0576"/>
<dbReference type="InterPro" id="IPR000873">
    <property type="entry name" value="AMP-dep_synth/lig_dom"/>
</dbReference>
<gene>
    <name evidence="5" type="ordered locus">Dred_0576</name>
</gene>
<evidence type="ECO:0000256" key="1">
    <source>
        <dbReference type="ARBA" id="ARBA00006432"/>
    </source>
</evidence>
<dbReference type="RefSeq" id="WP_011876955.1">
    <property type="nucleotide sequence ID" value="NC_009253.1"/>
</dbReference>
<evidence type="ECO:0000259" key="4">
    <source>
        <dbReference type="Pfam" id="PF13193"/>
    </source>
</evidence>
<name>A4J215_DESRM</name>
<dbReference type="Pfam" id="PF13193">
    <property type="entry name" value="AMP-binding_C"/>
    <property type="match status" value="1"/>
</dbReference>
<evidence type="ECO:0000259" key="3">
    <source>
        <dbReference type="Pfam" id="PF00501"/>
    </source>
</evidence>
<dbReference type="Gene3D" id="3.40.50.12780">
    <property type="entry name" value="N-terminal domain of ligase-like"/>
    <property type="match status" value="1"/>
</dbReference>
<dbReference type="InterPro" id="IPR042099">
    <property type="entry name" value="ANL_N_sf"/>
</dbReference>
<dbReference type="Proteomes" id="UP000001556">
    <property type="component" value="Chromosome"/>
</dbReference>
<dbReference type="SUPFAM" id="SSF56801">
    <property type="entry name" value="Acetyl-CoA synthetase-like"/>
    <property type="match status" value="1"/>
</dbReference>
<evidence type="ECO:0000313" key="6">
    <source>
        <dbReference type="Proteomes" id="UP000001556"/>
    </source>
</evidence>
<dbReference type="KEGG" id="drm:Dred_0576"/>
<dbReference type="Pfam" id="PF00501">
    <property type="entry name" value="AMP-binding"/>
    <property type="match status" value="1"/>
</dbReference>
<dbReference type="CDD" id="cd05934">
    <property type="entry name" value="FACL_DitJ_like"/>
    <property type="match status" value="1"/>
</dbReference>
<dbReference type="OrthoDB" id="9778383at2"/>